<dbReference type="PANTHER" id="PTHR43854">
    <property type="entry name" value="INDOLEPYRUVATE OXIDOREDUCTASE SUBUNIT IORB"/>
    <property type="match status" value="1"/>
</dbReference>
<evidence type="ECO:0000313" key="5">
    <source>
        <dbReference type="EMBL" id="CUI50964.1"/>
    </source>
</evidence>
<reference evidence="5 6" key="1">
    <citation type="submission" date="2015-09" db="EMBL/GenBank/DDBJ databases">
        <authorList>
            <person name="Jackson K.R."/>
            <person name="Lunt B.L."/>
            <person name="Fisher J.N.B."/>
            <person name="Gardner A.V."/>
            <person name="Bailey M.E."/>
            <person name="Deus L.M."/>
            <person name="Earl A.S."/>
            <person name="Gibby P.D."/>
            <person name="Hartmann K.A."/>
            <person name="Liu J.E."/>
            <person name="Manci A.M."/>
            <person name="Nielsen D.A."/>
            <person name="Solomon M.B."/>
            <person name="Breakwell D.P."/>
            <person name="Burnett S.H."/>
            <person name="Grose J.H."/>
        </authorList>
    </citation>
    <scope>NUCLEOTIDE SEQUENCE [LARGE SCALE GENOMIC DNA]</scope>
    <source>
        <strain evidence="5 6">2789STDY5608636</strain>
    </source>
</reference>
<dbReference type="Proteomes" id="UP000053096">
    <property type="component" value="Unassembled WGS sequence"/>
</dbReference>
<keyword evidence="7" id="KW-1185">Reference proteome</keyword>
<evidence type="ECO:0000313" key="4">
    <source>
        <dbReference type="EMBL" id="ANY15178.1"/>
    </source>
</evidence>
<dbReference type="KEGG" id="bpdz:BBN53_04285"/>
<dbReference type="Proteomes" id="UP000092950">
    <property type="component" value="Chromosome"/>
</dbReference>
<dbReference type="AlphaFoldDB" id="A0A0J6CA10"/>
<evidence type="ECO:0000256" key="1">
    <source>
        <dbReference type="ARBA" id="ARBA00023002"/>
    </source>
</evidence>
<keyword evidence="1" id="KW-0560">Oxidoreductase</keyword>
<accession>A0A0M7DDE8</accession>
<organism evidence="5 6">
    <name type="scientific">Bordetella pseudohinzii</name>
    <dbReference type="NCBI Taxonomy" id="1331258"/>
    <lineage>
        <taxon>Bacteria</taxon>
        <taxon>Pseudomonadati</taxon>
        <taxon>Pseudomonadota</taxon>
        <taxon>Betaproteobacteria</taxon>
        <taxon>Burkholderiales</taxon>
        <taxon>Alcaligenaceae</taxon>
        <taxon>Bordetella</taxon>
    </lineage>
</organism>
<dbReference type="Pfam" id="PF01558">
    <property type="entry name" value="POR"/>
    <property type="match status" value="1"/>
</dbReference>
<reference evidence="4 7" key="2">
    <citation type="submission" date="2016-07" db="EMBL/GenBank/DDBJ databases">
        <title>Complete genome sequences of Bordetella pseudohinzii.</title>
        <authorList>
            <person name="Spilker T."/>
            <person name="Darrah R."/>
            <person name="LiPuma J.J."/>
        </authorList>
    </citation>
    <scope>NUCLEOTIDE SEQUENCE [LARGE SCALE GENOMIC DNA]</scope>
    <source>
        <strain evidence="4 7">HI4681</strain>
    </source>
</reference>
<name>A0A0J6CA10_9BORD</name>
<feature type="domain" description="Pyruvate/ketoisovalerate oxidoreductase catalytic" evidence="2">
    <location>
        <begin position="13"/>
        <end position="204"/>
    </location>
</feature>
<dbReference type="EMBL" id="CYTV01000002">
    <property type="protein sequence ID" value="CUI50964.1"/>
    <property type="molecule type" value="Genomic_DNA"/>
</dbReference>
<dbReference type="InterPro" id="IPR019752">
    <property type="entry name" value="Pyrv/ketoisovalerate_OxRed_cat"/>
</dbReference>
<evidence type="ECO:0000313" key="7">
    <source>
        <dbReference type="Proteomes" id="UP000092950"/>
    </source>
</evidence>
<dbReference type="InterPro" id="IPR002869">
    <property type="entry name" value="Pyrv_flavodox_OxRed_cen"/>
</dbReference>
<dbReference type="Gene3D" id="3.40.920.10">
    <property type="entry name" value="Pyruvate-ferredoxin oxidoreductase, PFOR, domain III"/>
    <property type="match status" value="1"/>
</dbReference>
<sequence length="503" mass="53580">MTAPVTLLIAALGGEGGGVLADWIIAAATARDYPVQSTSVPGVAQRTGATNYYVEILPVPRAELGGREPVFSLVPYPGDVDIVAASELVEAGRMLQGGYVHPRKTVLVASTHREYAVAEKSAMGDGRYESQRVTDAAAALAREAILFDMSALAARHRTVINTVLFGAMAGSGALPFDRQACEEAIRQSGKAVEASLAGFAAGYARARGETLDEAAGPAPSAADMPARVAALPRALREVAATGAALAADYQSRAYADLYLDRVEQVLQSEQAYGDAGLEVSRETARYLALWMSYEDVIRVADLKTRRERLARVRREVGAGQGEPLHLTEFLKPGLDEACSVLPAGLAGWLRRRLGRRLGKGGVGLHVRTSTVGGFALLCLLRGLRRWRPRTERYAREQAMIERWLQAVRALLPGSPRAALELALCGNLVKGYGETSERGHRNLAAILDDAGRAGASEGLAERIAAARRAALADPQGQALARALDLPAPPLVEQPLRFVRKPAAS</sequence>
<dbReference type="PANTHER" id="PTHR43854:SF1">
    <property type="entry name" value="INDOLEPYRUVATE OXIDOREDUCTASE SUBUNIT IORB"/>
    <property type="match status" value="1"/>
</dbReference>
<dbReference type="OrthoDB" id="6135558at2"/>
<dbReference type="GO" id="GO:0016903">
    <property type="term" value="F:oxidoreductase activity, acting on the aldehyde or oxo group of donors"/>
    <property type="evidence" value="ECO:0007669"/>
    <property type="project" value="InterPro"/>
</dbReference>
<keyword evidence="5" id="KW-0670">Pyruvate</keyword>
<dbReference type="RefSeq" id="WP_043214975.1">
    <property type="nucleotide sequence ID" value="NZ_CAJGUP010000103.1"/>
</dbReference>
<evidence type="ECO:0000259" key="3">
    <source>
        <dbReference type="Pfam" id="PF20169"/>
    </source>
</evidence>
<evidence type="ECO:0000259" key="2">
    <source>
        <dbReference type="Pfam" id="PF01558"/>
    </source>
</evidence>
<dbReference type="SUPFAM" id="SSF53323">
    <property type="entry name" value="Pyruvate-ferredoxin oxidoreductase, PFOR, domain III"/>
    <property type="match status" value="1"/>
</dbReference>
<dbReference type="NCBIfam" id="NF006179">
    <property type="entry name" value="PRK08312.1"/>
    <property type="match status" value="1"/>
</dbReference>
<gene>
    <name evidence="4" type="ORF">BBN53_04285</name>
    <name evidence="5" type="ORF">ERS370011_00880</name>
</gene>
<evidence type="ECO:0000313" key="6">
    <source>
        <dbReference type="Proteomes" id="UP000053096"/>
    </source>
</evidence>
<accession>A0A0J6CA10</accession>
<dbReference type="Pfam" id="PF20169">
    <property type="entry name" value="DUF6537"/>
    <property type="match status" value="1"/>
</dbReference>
<protein>
    <submittedName>
        <fullName evidence="4 5">Indolepyruvate oxidoreductase subunit B</fullName>
    </submittedName>
</protein>
<dbReference type="InterPro" id="IPR052198">
    <property type="entry name" value="IorB_Oxidoreductase"/>
</dbReference>
<dbReference type="InterPro" id="IPR046667">
    <property type="entry name" value="DUF6537"/>
</dbReference>
<proteinExistence type="predicted"/>
<feature type="domain" description="DUF6537" evidence="3">
    <location>
        <begin position="235"/>
        <end position="447"/>
    </location>
</feature>
<dbReference type="EMBL" id="CP016440">
    <property type="protein sequence ID" value="ANY15178.1"/>
    <property type="molecule type" value="Genomic_DNA"/>
</dbReference>